<feature type="compositionally biased region" description="Acidic residues" evidence="1">
    <location>
        <begin position="45"/>
        <end position="79"/>
    </location>
</feature>
<dbReference type="EMBL" id="MN740326">
    <property type="protein sequence ID" value="QHU00348.1"/>
    <property type="molecule type" value="Genomic_DNA"/>
</dbReference>
<reference evidence="2" key="1">
    <citation type="journal article" date="2020" name="Nature">
        <title>Giant virus diversity and host interactions through global metagenomics.</title>
        <authorList>
            <person name="Schulz F."/>
            <person name="Roux S."/>
            <person name="Paez-Espino D."/>
            <person name="Jungbluth S."/>
            <person name="Walsh D.A."/>
            <person name="Denef V.J."/>
            <person name="McMahon K.D."/>
            <person name="Konstantinidis K.T."/>
            <person name="Eloe-Fadrosh E.A."/>
            <person name="Kyrpides N.C."/>
            <person name="Woyke T."/>
        </authorList>
    </citation>
    <scope>NUCLEOTIDE SEQUENCE</scope>
    <source>
        <strain evidence="2">GVMAG-M-3300025860-12</strain>
    </source>
</reference>
<organism evidence="2">
    <name type="scientific">viral metagenome</name>
    <dbReference type="NCBI Taxonomy" id="1070528"/>
    <lineage>
        <taxon>unclassified sequences</taxon>
        <taxon>metagenomes</taxon>
        <taxon>organismal metagenomes</taxon>
    </lineage>
</organism>
<protein>
    <submittedName>
        <fullName evidence="2">Uncharacterized protein</fullName>
    </submittedName>
</protein>
<dbReference type="AlphaFoldDB" id="A0A6C0J8K8"/>
<evidence type="ECO:0000256" key="1">
    <source>
        <dbReference type="SAM" id="MobiDB-lite"/>
    </source>
</evidence>
<accession>A0A6C0J8K8</accession>
<proteinExistence type="predicted"/>
<name>A0A6C0J8K8_9ZZZZ</name>
<feature type="region of interest" description="Disordered" evidence="1">
    <location>
        <begin position="38"/>
        <end position="80"/>
    </location>
</feature>
<sequence>MDNTLYTILIDNFWCLHHNCLTSVELFKTQQELDNHHTDCHIDDNVDSNNDDSDNDDSDNDDSDNDDSDNDDSDNDDSDNTCILTKKQIVTQSVSVALHKVYNINCNDNIQLAKIALNEYYKNVKVLSEEDKLFVT</sequence>
<evidence type="ECO:0000313" key="2">
    <source>
        <dbReference type="EMBL" id="QHU00348.1"/>
    </source>
</evidence>